<dbReference type="Pfam" id="PF13417">
    <property type="entry name" value="GST_N_3"/>
    <property type="match status" value="1"/>
</dbReference>
<name>A0ABT3UAI4_9BURK</name>
<dbReference type="SUPFAM" id="SSF47616">
    <property type="entry name" value="GST C-terminal domain-like"/>
    <property type="match status" value="1"/>
</dbReference>
<dbReference type="InterPro" id="IPR036249">
    <property type="entry name" value="Thioredoxin-like_sf"/>
</dbReference>
<proteinExistence type="predicted"/>
<evidence type="ECO:0000256" key="1">
    <source>
        <dbReference type="ARBA" id="ARBA00011738"/>
    </source>
</evidence>
<evidence type="ECO:0000259" key="3">
    <source>
        <dbReference type="PROSITE" id="PS50405"/>
    </source>
</evidence>
<keyword evidence="5" id="KW-1185">Reference proteome</keyword>
<dbReference type="PROSITE" id="PS50404">
    <property type="entry name" value="GST_NTER"/>
    <property type="match status" value="1"/>
</dbReference>
<dbReference type="EMBL" id="JAPKHW010000004">
    <property type="protein sequence ID" value="MCX4144993.1"/>
    <property type="molecule type" value="Genomic_DNA"/>
</dbReference>
<comment type="subunit">
    <text evidence="1">Homodimer.</text>
</comment>
<dbReference type="PROSITE" id="PS50405">
    <property type="entry name" value="GST_CTER"/>
    <property type="match status" value="1"/>
</dbReference>
<reference evidence="4 5" key="1">
    <citation type="submission" date="2022-11" db="EMBL/GenBank/DDBJ databases">
        <title>PHB producers.</title>
        <authorList>
            <person name="Besaury L."/>
        </authorList>
    </citation>
    <scope>NUCLEOTIDE SEQUENCE [LARGE SCALE GENOMIC DNA]</scope>
    <source>
        <strain evidence="4 5">SEWS6</strain>
    </source>
</reference>
<dbReference type="PANTHER" id="PTHR43969">
    <property type="entry name" value="GLUTATHIONE S TRANSFERASE D10, ISOFORM A-RELATED"/>
    <property type="match status" value="1"/>
</dbReference>
<dbReference type="InterPro" id="IPR004045">
    <property type="entry name" value="Glutathione_S-Trfase_N"/>
</dbReference>
<sequence>MSNTLPVRPIRFYRMATSGHCHRVEALMGILGLPFEPIEIDLRQGDQRQPAFLALNPFGQVPVIDDNGVVLADSNSIMIYLVQRYAPGSSLWPDDSATAARIHRWLSAAAGQLAFGAAVLRFVTLLKLSKPCDEEIARATTLCSLMEQALESGGDGAFLVDGIPTLADLSMYAYTKHLPGSGVPLYNYPAIRAWLPRVEAIPGFVPLRGVLE</sequence>
<feature type="domain" description="GST C-terminal" evidence="3">
    <location>
        <begin position="95"/>
        <end position="212"/>
    </location>
</feature>
<dbReference type="Gene3D" id="1.20.1050.10">
    <property type="match status" value="1"/>
</dbReference>
<organism evidence="4 5">
    <name type="scientific">Paraburkholderia madseniana</name>
    <dbReference type="NCBI Taxonomy" id="2599607"/>
    <lineage>
        <taxon>Bacteria</taxon>
        <taxon>Pseudomonadati</taxon>
        <taxon>Pseudomonadota</taxon>
        <taxon>Betaproteobacteria</taxon>
        <taxon>Burkholderiales</taxon>
        <taxon>Burkholderiaceae</taxon>
        <taxon>Paraburkholderia</taxon>
    </lineage>
</organism>
<comment type="caution">
    <text evidence="4">The sequence shown here is derived from an EMBL/GenBank/DDBJ whole genome shotgun (WGS) entry which is preliminary data.</text>
</comment>
<dbReference type="SFLD" id="SFLDS00019">
    <property type="entry name" value="Glutathione_Transferase_(cytos"/>
    <property type="match status" value="1"/>
</dbReference>
<dbReference type="Gene3D" id="3.40.30.10">
    <property type="entry name" value="Glutaredoxin"/>
    <property type="match status" value="1"/>
</dbReference>
<gene>
    <name evidence="4" type="ORF">OSB80_06290</name>
</gene>
<dbReference type="PANTHER" id="PTHR43969:SF9">
    <property type="entry name" value="GLUTATHIONE S TRANSFERASE D10, ISOFORM A-RELATED"/>
    <property type="match status" value="1"/>
</dbReference>
<dbReference type="CDD" id="cd03056">
    <property type="entry name" value="GST_N_4"/>
    <property type="match status" value="1"/>
</dbReference>
<evidence type="ECO:0000313" key="5">
    <source>
        <dbReference type="Proteomes" id="UP001209412"/>
    </source>
</evidence>
<evidence type="ECO:0000259" key="2">
    <source>
        <dbReference type="PROSITE" id="PS50404"/>
    </source>
</evidence>
<accession>A0ABT3UAI4</accession>
<feature type="domain" description="GST N-terminal" evidence="2">
    <location>
        <begin position="8"/>
        <end position="89"/>
    </location>
</feature>
<dbReference type="Proteomes" id="UP001209412">
    <property type="component" value="Unassembled WGS sequence"/>
</dbReference>
<dbReference type="SFLD" id="SFLDG00358">
    <property type="entry name" value="Main_(cytGST)"/>
    <property type="match status" value="1"/>
</dbReference>
<protein>
    <submittedName>
        <fullName evidence="4">Glutathione S-transferase family protein</fullName>
    </submittedName>
</protein>
<evidence type="ECO:0000313" key="4">
    <source>
        <dbReference type="EMBL" id="MCX4144993.1"/>
    </source>
</evidence>
<dbReference type="InterPro" id="IPR010987">
    <property type="entry name" value="Glutathione-S-Trfase_C-like"/>
</dbReference>
<dbReference type="SUPFAM" id="SSF52833">
    <property type="entry name" value="Thioredoxin-like"/>
    <property type="match status" value="1"/>
</dbReference>
<dbReference type="InterPro" id="IPR036282">
    <property type="entry name" value="Glutathione-S-Trfase_C_sf"/>
</dbReference>
<dbReference type="InterPro" id="IPR040079">
    <property type="entry name" value="Glutathione_S-Trfase"/>
</dbReference>
<dbReference type="RefSeq" id="WP_266257024.1">
    <property type="nucleotide sequence ID" value="NZ_JAMXWF010000004.1"/>
</dbReference>